<gene>
    <name evidence="18" type="ORF">EDD58_10922</name>
</gene>
<dbReference type="AlphaFoldDB" id="A0A4R3L0Q6"/>
<dbReference type="Gene3D" id="3.30.10.20">
    <property type="match status" value="1"/>
</dbReference>
<dbReference type="InterPro" id="IPR011009">
    <property type="entry name" value="Kinase-like_dom_sf"/>
</dbReference>
<feature type="compositionally biased region" description="Polar residues" evidence="14">
    <location>
        <begin position="308"/>
        <end position="325"/>
    </location>
</feature>
<evidence type="ECO:0000256" key="7">
    <source>
        <dbReference type="ARBA" id="ARBA00022840"/>
    </source>
</evidence>
<dbReference type="CDD" id="cd14014">
    <property type="entry name" value="STKc_PknB_like"/>
    <property type="match status" value="1"/>
</dbReference>
<dbReference type="Proteomes" id="UP000294937">
    <property type="component" value="Unassembled WGS sequence"/>
</dbReference>
<dbReference type="PROSITE" id="PS51178">
    <property type="entry name" value="PASTA"/>
    <property type="match status" value="1"/>
</dbReference>
<dbReference type="CDD" id="cd06577">
    <property type="entry name" value="PASTA_pknB"/>
    <property type="match status" value="1"/>
</dbReference>
<dbReference type="SMART" id="SM00740">
    <property type="entry name" value="PASTA"/>
    <property type="match status" value="1"/>
</dbReference>
<dbReference type="InterPro" id="IPR000719">
    <property type="entry name" value="Prot_kinase_dom"/>
</dbReference>
<comment type="catalytic activity">
    <reaction evidence="10">
        <text>L-seryl-[protein] + ATP = O-phospho-L-seryl-[protein] + ADP + H(+)</text>
        <dbReference type="Rhea" id="RHEA:17989"/>
        <dbReference type="Rhea" id="RHEA-COMP:9863"/>
        <dbReference type="Rhea" id="RHEA-COMP:11604"/>
        <dbReference type="ChEBI" id="CHEBI:15378"/>
        <dbReference type="ChEBI" id="CHEBI:29999"/>
        <dbReference type="ChEBI" id="CHEBI:30616"/>
        <dbReference type="ChEBI" id="CHEBI:83421"/>
        <dbReference type="ChEBI" id="CHEBI:456216"/>
        <dbReference type="EC" id="2.7.11.1"/>
    </reaction>
</comment>
<proteinExistence type="predicted"/>
<dbReference type="Pfam" id="PF03793">
    <property type="entry name" value="PASTA"/>
    <property type="match status" value="1"/>
</dbReference>
<dbReference type="EMBL" id="SMAG01000009">
    <property type="protein sequence ID" value="TCS93081.1"/>
    <property type="molecule type" value="Genomic_DNA"/>
</dbReference>
<dbReference type="Pfam" id="PF00069">
    <property type="entry name" value="Pkinase"/>
    <property type="match status" value="1"/>
</dbReference>
<feature type="domain" description="Protein kinase" evidence="16">
    <location>
        <begin position="12"/>
        <end position="275"/>
    </location>
</feature>
<dbReference type="PROSITE" id="PS00107">
    <property type="entry name" value="PROTEIN_KINASE_ATP"/>
    <property type="match status" value="1"/>
</dbReference>
<keyword evidence="7 13" id="KW-0067">ATP-binding</keyword>
<keyword evidence="5 13" id="KW-0547">Nucleotide-binding</keyword>
<evidence type="ECO:0000256" key="9">
    <source>
        <dbReference type="ARBA" id="ARBA00047899"/>
    </source>
</evidence>
<keyword evidence="2 18" id="KW-0723">Serine/threonine-protein kinase</keyword>
<dbReference type="GO" id="GO:0007165">
    <property type="term" value="P:signal transduction"/>
    <property type="evidence" value="ECO:0007669"/>
    <property type="project" value="UniProtKB-ARBA"/>
</dbReference>
<evidence type="ECO:0000256" key="13">
    <source>
        <dbReference type="PROSITE-ProRule" id="PRU10141"/>
    </source>
</evidence>
<dbReference type="InterPro" id="IPR005543">
    <property type="entry name" value="PASTA_dom"/>
</dbReference>
<dbReference type="Gene3D" id="3.30.200.20">
    <property type="entry name" value="Phosphorylase Kinase, domain 1"/>
    <property type="match status" value="1"/>
</dbReference>
<dbReference type="PROSITE" id="PS50011">
    <property type="entry name" value="PROTEIN_KINASE_DOM"/>
    <property type="match status" value="1"/>
</dbReference>
<evidence type="ECO:0000256" key="11">
    <source>
        <dbReference type="ARBA" id="ARBA00060432"/>
    </source>
</evidence>
<name>A0A4R3L0Q6_9BACL</name>
<comment type="subcellular location">
    <subcellularLocation>
        <location evidence="11">Spore membrane</location>
        <topology evidence="11">Single-pass type II membrane protein</topology>
    </subcellularLocation>
</comment>
<evidence type="ECO:0000256" key="15">
    <source>
        <dbReference type="SAM" id="Phobius"/>
    </source>
</evidence>
<feature type="binding site" evidence="13">
    <location>
        <position position="41"/>
    </location>
    <ligand>
        <name>ATP</name>
        <dbReference type="ChEBI" id="CHEBI:30616"/>
    </ligand>
</feature>
<dbReference type="FunFam" id="1.10.510.10:FF:000021">
    <property type="entry name" value="Serine/threonine protein kinase"/>
    <property type="match status" value="1"/>
</dbReference>
<evidence type="ECO:0000256" key="2">
    <source>
        <dbReference type="ARBA" id="ARBA00022527"/>
    </source>
</evidence>
<evidence type="ECO:0000256" key="8">
    <source>
        <dbReference type="ARBA" id="ARBA00022968"/>
    </source>
</evidence>
<evidence type="ECO:0000256" key="3">
    <source>
        <dbReference type="ARBA" id="ARBA00022544"/>
    </source>
</evidence>
<dbReference type="InterPro" id="IPR017441">
    <property type="entry name" value="Protein_kinase_ATP_BS"/>
</dbReference>
<dbReference type="GO" id="GO:0005524">
    <property type="term" value="F:ATP binding"/>
    <property type="evidence" value="ECO:0007669"/>
    <property type="project" value="UniProtKB-UniRule"/>
</dbReference>
<dbReference type="GO" id="GO:0071224">
    <property type="term" value="P:cellular response to peptidoglycan"/>
    <property type="evidence" value="ECO:0007669"/>
    <property type="project" value="UniProtKB-ARBA"/>
</dbReference>
<dbReference type="GO" id="GO:0004674">
    <property type="term" value="F:protein serine/threonine kinase activity"/>
    <property type="evidence" value="ECO:0007669"/>
    <property type="project" value="UniProtKB-KW"/>
</dbReference>
<keyword evidence="19" id="KW-1185">Reference proteome</keyword>
<feature type="region of interest" description="Disordered" evidence="14">
    <location>
        <begin position="302"/>
        <end position="349"/>
    </location>
</feature>
<keyword evidence="15" id="KW-0812">Transmembrane</keyword>
<reference evidence="18 19" key="1">
    <citation type="submission" date="2019-03" db="EMBL/GenBank/DDBJ databases">
        <title>Genomic Encyclopedia of Type Strains, Phase IV (KMG-IV): sequencing the most valuable type-strain genomes for metagenomic binning, comparative biology and taxonomic classification.</title>
        <authorList>
            <person name="Goeker M."/>
        </authorList>
    </citation>
    <scope>NUCLEOTIDE SEQUENCE [LARGE SCALE GENOMIC DNA]</scope>
    <source>
        <strain evidence="18 19">DSM 45707</strain>
    </source>
</reference>
<keyword evidence="15" id="KW-1133">Transmembrane helix</keyword>
<keyword evidence="3" id="KW-0309">Germination</keyword>
<evidence type="ECO:0000259" key="17">
    <source>
        <dbReference type="PROSITE" id="PS51178"/>
    </source>
</evidence>
<evidence type="ECO:0000256" key="6">
    <source>
        <dbReference type="ARBA" id="ARBA00022777"/>
    </source>
</evidence>
<feature type="domain" description="PASTA" evidence="17">
    <location>
        <begin position="428"/>
        <end position="494"/>
    </location>
</feature>
<accession>A0A4R3L0Q6</accession>
<evidence type="ECO:0000256" key="4">
    <source>
        <dbReference type="ARBA" id="ARBA00022679"/>
    </source>
</evidence>
<dbReference type="SUPFAM" id="SSF56112">
    <property type="entry name" value="Protein kinase-like (PK-like)"/>
    <property type="match status" value="1"/>
</dbReference>
<comment type="catalytic activity">
    <reaction evidence="9">
        <text>L-threonyl-[protein] + ATP = O-phospho-L-threonyl-[protein] + ADP + H(+)</text>
        <dbReference type="Rhea" id="RHEA:46608"/>
        <dbReference type="Rhea" id="RHEA-COMP:11060"/>
        <dbReference type="Rhea" id="RHEA-COMP:11605"/>
        <dbReference type="ChEBI" id="CHEBI:15378"/>
        <dbReference type="ChEBI" id="CHEBI:30013"/>
        <dbReference type="ChEBI" id="CHEBI:30616"/>
        <dbReference type="ChEBI" id="CHEBI:61977"/>
        <dbReference type="ChEBI" id="CHEBI:456216"/>
        <dbReference type="EC" id="2.7.11.1"/>
    </reaction>
</comment>
<organism evidence="18 19">
    <name type="scientific">Hazenella coriacea</name>
    <dbReference type="NCBI Taxonomy" id="1179467"/>
    <lineage>
        <taxon>Bacteria</taxon>
        <taxon>Bacillati</taxon>
        <taxon>Bacillota</taxon>
        <taxon>Bacilli</taxon>
        <taxon>Bacillales</taxon>
        <taxon>Thermoactinomycetaceae</taxon>
        <taxon>Hazenella</taxon>
    </lineage>
</organism>
<dbReference type="PANTHER" id="PTHR43289:SF34">
    <property type="entry name" value="SERINE_THREONINE-PROTEIN KINASE YBDM-RELATED"/>
    <property type="match status" value="1"/>
</dbReference>
<evidence type="ECO:0000256" key="1">
    <source>
        <dbReference type="ARBA" id="ARBA00012513"/>
    </source>
</evidence>
<dbReference type="Gene3D" id="1.10.510.10">
    <property type="entry name" value="Transferase(Phosphotransferase) domain 1"/>
    <property type="match status" value="1"/>
</dbReference>
<dbReference type="PROSITE" id="PS00108">
    <property type="entry name" value="PROTEIN_KINASE_ST"/>
    <property type="match status" value="1"/>
</dbReference>
<feature type="transmembrane region" description="Helical" evidence="15">
    <location>
        <begin position="388"/>
        <end position="410"/>
    </location>
</feature>
<dbReference type="NCBIfam" id="NF033483">
    <property type="entry name" value="PknB_PASTA_kin"/>
    <property type="match status" value="1"/>
</dbReference>
<sequence length="578" mass="64354">MRMEGKKLGGRYEIVSRVGGGGMAVVYKAKDLLLNRYVAIKVLSESLSNDSEFIRRFSREAQAAASLSHPNVVNVYDVGRDGYTHYIVMELIEGPTLKQYIQDRGPLPTEEAASIAMKICDGLAHAHDNQIVHRDIKPHNILLGSNGRVKVTDFGIARAASSSTITQQGSVMGSVHYFSPEQARGGIIDYKSDIYSLGIVFYEMVTGQLPFDGDQAIGIALKHLQEPVEDPRNLNRDLPDSVAEIILRAMEKDPVDRFASTRAMMQEISYAVPYSMDRNWAHSHRPKEPQYDGGYQTIAITDEETSKHTAVTTTPEPDHSYSPTSRPEIREGGGRKEVSSPSNSRKSSLGQQTLLNLEALKNFPSDKDKTLFQRTAIWLDNVQQTLPWWQKLIFGLITVALILGISFWVFDSVWSFMSGGSGSDQEQNASEEIELKLFSGNVEDAKKWLDKKGLKYEIKPESKPGVAPGDVWEQKPKSGTKVKPGDTVTLFVAPNGVPVKDFIGGYETDVKNPLQAGTFESKYHYKVRVIHCNEGSQTYKIYDQKPKPGEFISEDEVLEVYVTVPQVSGCSPAKYNKY</sequence>
<evidence type="ECO:0000313" key="18">
    <source>
        <dbReference type="EMBL" id="TCS93081.1"/>
    </source>
</evidence>
<evidence type="ECO:0000313" key="19">
    <source>
        <dbReference type="Proteomes" id="UP000294937"/>
    </source>
</evidence>
<evidence type="ECO:0000256" key="5">
    <source>
        <dbReference type="ARBA" id="ARBA00022741"/>
    </source>
</evidence>
<keyword evidence="15" id="KW-0472">Membrane</keyword>
<evidence type="ECO:0000256" key="12">
    <source>
        <dbReference type="ARBA" id="ARBA00070041"/>
    </source>
</evidence>
<dbReference type="FunFam" id="3.30.200.20:FF:000035">
    <property type="entry name" value="Serine/threonine protein kinase Stk1"/>
    <property type="match status" value="1"/>
</dbReference>
<dbReference type="SMART" id="SM00220">
    <property type="entry name" value="S_TKc"/>
    <property type="match status" value="1"/>
</dbReference>
<protein>
    <recommendedName>
        <fullName evidence="12">Serine/threonine-protein kinase PrkC</fullName>
        <ecNumber evidence="1">2.7.11.1</ecNumber>
    </recommendedName>
</protein>
<comment type="caution">
    <text evidence="18">The sequence shown here is derived from an EMBL/GenBank/DDBJ whole genome shotgun (WGS) entry which is preliminary data.</text>
</comment>
<evidence type="ECO:0000259" key="16">
    <source>
        <dbReference type="PROSITE" id="PS50011"/>
    </source>
</evidence>
<evidence type="ECO:0000256" key="14">
    <source>
        <dbReference type="SAM" id="MobiDB-lite"/>
    </source>
</evidence>
<dbReference type="EC" id="2.7.11.1" evidence="1"/>
<keyword evidence="4" id="KW-0808">Transferase</keyword>
<dbReference type="GO" id="GO:0009847">
    <property type="term" value="P:spore germination"/>
    <property type="evidence" value="ECO:0007669"/>
    <property type="project" value="UniProtKB-ARBA"/>
</dbReference>
<feature type="compositionally biased region" description="Basic and acidic residues" evidence="14">
    <location>
        <begin position="327"/>
        <end position="338"/>
    </location>
</feature>
<keyword evidence="6 18" id="KW-0418">Kinase</keyword>
<evidence type="ECO:0000256" key="10">
    <source>
        <dbReference type="ARBA" id="ARBA00048679"/>
    </source>
</evidence>
<dbReference type="InterPro" id="IPR008271">
    <property type="entry name" value="Ser/Thr_kinase_AS"/>
</dbReference>
<dbReference type="PANTHER" id="PTHR43289">
    <property type="entry name" value="MITOGEN-ACTIVATED PROTEIN KINASE KINASE KINASE 20-RELATED"/>
    <property type="match status" value="1"/>
</dbReference>
<feature type="compositionally biased region" description="Polar residues" evidence="14">
    <location>
        <begin position="339"/>
        <end position="349"/>
    </location>
</feature>
<keyword evidence="8" id="KW-0735">Signal-anchor</keyword>